<feature type="region of interest" description="Disordered" evidence="9">
    <location>
        <begin position="821"/>
        <end position="862"/>
    </location>
</feature>
<feature type="domain" description="C2 tensin-type" evidence="12">
    <location>
        <begin position="183"/>
        <end position="309"/>
    </location>
</feature>
<keyword evidence="14" id="KW-1185">Reference proteome</keyword>
<feature type="compositionally biased region" description="Polar residues" evidence="9">
    <location>
        <begin position="690"/>
        <end position="705"/>
    </location>
</feature>
<feature type="compositionally biased region" description="Polar residues" evidence="9">
    <location>
        <begin position="1040"/>
        <end position="1075"/>
    </location>
</feature>
<evidence type="ECO:0000256" key="2">
    <source>
        <dbReference type="ARBA" id="ARBA00007881"/>
    </source>
</evidence>
<keyword evidence="6" id="KW-0965">Cell junction</keyword>
<dbReference type="InterPro" id="IPR006020">
    <property type="entry name" value="PTB/PI_dom"/>
</dbReference>
<evidence type="ECO:0000256" key="9">
    <source>
        <dbReference type="SAM" id="MobiDB-lite"/>
    </source>
</evidence>
<dbReference type="PANTHER" id="PTHR45734:SF3">
    <property type="entry name" value="TENSIN-1"/>
    <property type="match status" value="1"/>
</dbReference>
<dbReference type="InterPro" id="IPR029023">
    <property type="entry name" value="Tensin_phosphatase"/>
</dbReference>
<evidence type="ECO:0000256" key="8">
    <source>
        <dbReference type="PROSITE-ProRule" id="PRU00191"/>
    </source>
</evidence>
<evidence type="ECO:0000259" key="11">
    <source>
        <dbReference type="PROSITE" id="PS51181"/>
    </source>
</evidence>
<dbReference type="InterPro" id="IPR033929">
    <property type="entry name" value="Tensin_PTB"/>
</dbReference>
<feature type="region of interest" description="Disordered" evidence="9">
    <location>
        <begin position="1183"/>
        <end position="1307"/>
    </location>
</feature>
<feature type="compositionally biased region" description="Polar residues" evidence="9">
    <location>
        <begin position="764"/>
        <end position="779"/>
    </location>
</feature>
<dbReference type="PROSITE" id="PS51182">
    <property type="entry name" value="C2_TENSIN"/>
    <property type="match status" value="1"/>
</dbReference>
<feature type="compositionally biased region" description="Low complexity" evidence="9">
    <location>
        <begin position="1076"/>
        <end position="1091"/>
    </location>
</feature>
<feature type="compositionally biased region" description="Polar residues" evidence="9">
    <location>
        <begin position="712"/>
        <end position="735"/>
    </location>
</feature>
<keyword evidence="5" id="KW-0904">Protein phosphatase</keyword>
<dbReference type="PROSITE" id="PS51181">
    <property type="entry name" value="PPASE_TENSIN"/>
    <property type="match status" value="1"/>
</dbReference>
<dbReference type="GO" id="GO:0010761">
    <property type="term" value="P:fibroblast migration"/>
    <property type="evidence" value="ECO:0007669"/>
    <property type="project" value="TreeGrafter"/>
</dbReference>
<feature type="compositionally biased region" description="Low complexity" evidence="9">
    <location>
        <begin position="780"/>
        <end position="799"/>
    </location>
</feature>
<dbReference type="Gene3D" id="2.30.29.30">
    <property type="entry name" value="Pleckstrin-homology domain (PH domain)/Phosphotyrosine-binding domain (PTB)"/>
    <property type="match status" value="1"/>
</dbReference>
<evidence type="ECO:0000313" key="14">
    <source>
        <dbReference type="Proteomes" id="UP000265100"/>
    </source>
</evidence>
<evidence type="ECO:0000259" key="12">
    <source>
        <dbReference type="PROSITE" id="PS51182"/>
    </source>
</evidence>
<dbReference type="SUPFAM" id="SSF55550">
    <property type="entry name" value="SH2 domain"/>
    <property type="match status" value="1"/>
</dbReference>
<dbReference type="SUPFAM" id="SSF50729">
    <property type="entry name" value="PH domain-like"/>
    <property type="match status" value="1"/>
</dbReference>
<feature type="compositionally biased region" description="Polar residues" evidence="9">
    <location>
        <begin position="1209"/>
        <end position="1242"/>
    </location>
</feature>
<dbReference type="Pfam" id="PF00017">
    <property type="entry name" value="SH2"/>
    <property type="match status" value="1"/>
</dbReference>
<feature type="domain" description="SH2" evidence="10">
    <location>
        <begin position="1400"/>
        <end position="1508"/>
    </location>
</feature>
<dbReference type="Ensembl" id="ENSACLT00000004930.2">
    <property type="protein sequence ID" value="ENSACLP00000004834.2"/>
    <property type="gene ID" value="ENSACLG00000003009.2"/>
</dbReference>
<dbReference type="SMART" id="SM01326">
    <property type="entry name" value="PTEN_C2"/>
    <property type="match status" value="1"/>
</dbReference>
<dbReference type="CDD" id="cd01213">
    <property type="entry name" value="PTB_tensin"/>
    <property type="match status" value="1"/>
</dbReference>
<feature type="compositionally biased region" description="Polar residues" evidence="9">
    <location>
        <begin position="841"/>
        <end position="855"/>
    </location>
</feature>
<comment type="subcellular location">
    <subcellularLocation>
        <location evidence="1">Cell junction</location>
        <location evidence="1">Focal adhesion</location>
    </subcellularLocation>
</comment>
<dbReference type="FunFam" id="2.30.29.30:FF:000039">
    <property type="entry name" value="Tensin 1"/>
    <property type="match status" value="1"/>
</dbReference>
<dbReference type="GO" id="GO:0004721">
    <property type="term" value="F:phosphoprotein phosphatase activity"/>
    <property type="evidence" value="ECO:0007669"/>
    <property type="project" value="UniProtKB-KW"/>
</dbReference>
<dbReference type="SMART" id="SM00462">
    <property type="entry name" value="PTB"/>
    <property type="match status" value="1"/>
</dbReference>
<dbReference type="InterPro" id="IPR035012">
    <property type="entry name" value="Tensin-like_SH2"/>
</dbReference>
<feature type="compositionally biased region" description="Low complexity" evidence="9">
    <location>
        <begin position="742"/>
        <end position="763"/>
    </location>
</feature>
<accession>A0A3P8NJA2</accession>
<dbReference type="InterPro" id="IPR051484">
    <property type="entry name" value="Tensin_PTEN_phosphatase"/>
</dbReference>
<dbReference type="Gene3D" id="3.90.190.10">
    <property type="entry name" value="Protein tyrosine phosphatase superfamily"/>
    <property type="match status" value="1"/>
</dbReference>
<proteinExistence type="inferred from homology"/>
<dbReference type="InterPro" id="IPR035892">
    <property type="entry name" value="C2_domain_sf"/>
</dbReference>
<reference evidence="13" key="4">
    <citation type="submission" date="2025-09" db="UniProtKB">
        <authorList>
            <consortium name="Ensembl"/>
        </authorList>
    </citation>
    <scope>IDENTIFICATION</scope>
</reference>
<feature type="compositionally biased region" description="Polar residues" evidence="9">
    <location>
        <begin position="1121"/>
        <end position="1139"/>
    </location>
</feature>
<evidence type="ECO:0000256" key="7">
    <source>
        <dbReference type="ARBA" id="ARBA00022999"/>
    </source>
</evidence>
<dbReference type="PROSITE" id="PS50001">
    <property type="entry name" value="SH2"/>
    <property type="match status" value="1"/>
</dbReference>
<feature type="compositionally biased region" description="Polar residues" evidence="9">
    <location>
        <begin position="1251"/>
        <end position="1260"/>
    </location>
</feature>
<feature type="domain" description="Phosphatase tensin-type" evidence="11">
    <location>
        <begin position="6"/>
        <end position="178"/>
    </location>
</feature>
<sequence length="1666" mass="181311">KRLSRTTTKTLFYELDLIYITERIISVSFPSNVEEQSYAANLREVASMLRSKHGNNYLLFNLSEKRYDISQLNPKVLDFGWPDHHAPALDKICSICKAMDTWLSADSHNVVVIHNKGNRGRTGVVVAAYMHYSNISASADQALDRFAMKRFYEDKVLPVGQPSQKRYVEYFSGLLSGHIKINNKPLFLHHVIMHGIPNFESKGGCRPFLKIYQAMQPIYTSGIYNVQGDSQTSICITIEPGLLLKGDILLKCYHKRYRSPCRDVIFRVQFHTCAVHDLGIVFGKDELDDTFKDDRFPEYGKVEFIFSFGPEKIHGVDHLENGPSVSVDYNTQDPLIRWDSYENFNQNCEDTTEEVIHTQGPLDGSLYAKVRKKESVDGAVTSNGLPPSAIEHALPAVDHALSVSSDSGNSTASIKTDRTDEATASISPQEKKELEQLLSGLEGPMHRQAFLSAPASAVGGMLHLVPAQVHVNGHGNIDRETDILDDELPTSQEGNSVDSLGTFSSTDGRATPADLYYQSESIINGQDHVPYLERNVPEKPLETVQPQLGISGKSVTLPHSDSTPFSGSYMPTQNGSLYRSQSFGAELKSMPQAPTRTTSSRDAVQRGLNVWQRFGVPEEPVTEGLTFSPPPTVATMPSHHSLPQFPHRHSASQQEIEQSIETLNLLMLDLEPGRSLVTKSQSAPLRENSAVVTTQPSFSQNQTRPSYLPDSTIHTHFSGPMSSHSSPPVKPSTSEPAPVQRSPSYTSGTASTSTSSQASPTVSCQIKTVSTYPPTTLPQSAEASEPQKSPSASSASPQPRDSEPDEVFNIEGLVAQRVAGVQARVSSLDEPTAAPRRRITSEGQNQNGPDDSTSPDVPLRSPIRCVSPEFVNAIAMNPGGRPKEKNMHSYREAFEELEGGHISPTPTVGGRSPPGLAKTPLSALGLKPHNPAEILLNQTGSGWLQQFQILVMQTPLPYSAGRCYNQAEKSKSHHHSHTEPTFVQQQSHTELTGVRWACLIVMFSLLLEYLYSSVRSYTALLRTLIYFSRFSFSDHPVAESSVSTPSQPTTDSGFRSQPTESAYPTPTPSYQALNTPTSSYLDSSSPTSSYLGTATPTPPYLGPSTLLGSYASSDPNPPSSEPVQTTLGHGSPSKQIQTNIIGSTNNPVLQQRPSINQEVPAMSQQTSPANGFEVGVSGLSGSPVLGHCPSQGAQSSPVLNRQAAMGPGPQQSPVLSRQPSLGQPIQSSPVLSRQPSITQAQGSPVLGRHPSISQMSQRSPSLDRHPMHSGYTTPDERHGNLSRQSSSSGYQGPPTPSFPISPAGYQDGGMMGMGLGFRQGSPAPGFQPQLPEKRRMSSGDRPNGALSYGTMNGKMMPTMSGGGNPSYFHTLSDFSRFTMTDGSPDSRLNVKFVQDTSKFWYKPDISREQAISLLKDREPGAFVIRDSHSFKGAYGLAMKVASPPPTVHPNKKGDITNELVRHFLIESSPKGVKLKGCPNEPYFGCLSALVYQHAITPLALPCKLVIPTTGMCNKCSVTTANPMAERLKQGAACNVLYINSVEMESLTGPQAVAKAISETLAAASPPTATIVHFKVSSQGITLTDNQRKLFFRRHYPTNTVTFCDIDPQDRKWNKPEGGTAKLFGFVARKQGSTTDNVSHLFAELDPDQPASAIVNFVSKMITSQKR</sequence>
<feature type="region of interest" description="Disordered" evidence="9">
    <location>
        <begin position="1038"/>
        <end position="1139"/>
    </location>
</feature>
<evidence type="ECO:0000256" key="6">
    <source>
        <dbReference type="ARBA" id="ARBA00022949"/>
    </source>
</evidence>
<evidence type="ECO:0000256" key="5">
    <source>
        <dbReference type="ARBA" id="ARBA00022912"/>
    </source>
</evidence>
<dbReference type="FunFam" id="2.60.40.1110:FF:000002">
    <property type="entry name" value="tensin-1 isoform X2"/>
    <property type="match status" value="1"/>
</dbReference>
<dbReference type="InterPro" id="IPR000980">
    <property type="entry name" value="SH2"/>
</dbReference>
<evidence type="ECO:0008006" key="15">
    <source>
        <dbReference type="Google" id="ProtNLM"/>
    </source>
</evidence>
<dbReference type="FunFam" id="3.90.190.10:FF:000010">
    <property type="entry name" value="tensin-1 isoform X2"/>
    <property type="match status" value="1"/>
</dbReference>
<dbReference type="SUPFAM" id="SSF49562">
    <property type="entry name" value="C2 domain (Calcium/lipid-binding domain, CaLB)"/>
    <property type="match status" value="1"/>
</dbReference>
<dbReference type="InterPro" id="IPR014020">
    <property type="entry name" value="Tensin_C2-dom"/>
</dbReference>
<dbReference type="SUPFAM" id="SSF52799">
    <property type="entry name" value="(Phosphotyrosine protein) phosphatases II"/>
    <property type="match status" value="1"/>
</dbReference>
<dbReference type="InterPro" id="IPR029021">
    <property type="entry name" value="Prot-tyrosine_phosphatase-like"/>
</dbReference>
<dbReference type="Proteomes" id="UP000265100">
    <property type="component" value="Chromosome 16"/>
</dbReference>
<name>A0A3P8NJA2_ASTCA</name>
<evidence type="ECO:0000256" key="4">
    <source>
        <dbReference type="ARBA" id="ARBA00022801"/>
    </source>
</evidence>
<feature type="compositionally biased region" description="Polar residues" evidence="9">
    <location>
        <begin position="1281"/>
        <end position="1290"/>
    </location>
</feature>
<organism evidence="13 14">
    <name type="scientific">Astatotilapia calliptera</name>
    <name type="common">Eastern happy</name>
    <name type="synonym">Chromis callipterus</name>
    <dbReference type="NCBI Taxonomy" id="8154"/>
    <lineage>
        <taxon>Eukaryota</taxon>
        <taxon>Metazoa</taxon>
        <taxon>Chordata</taxon>
        <taxon>Craniata</taxon>
        <taxon>Vertebrata</taxon>
        <taxon>Euteleostomi</taxon>
        <taxon>Actinopterygii</taxon>
        <taxon>Neopterygii</taxon>
        <taxon>Teleostei</taxon>
        <taxon>Neoteleostei</taxon>
        <taxon>Acanthomorphata</taxon>
        <taxon>Ovalentaria</taxon>
        <taxon>Cichlomorphae</taxon>
        <taxon>Cichliformes</taxon>
        <taxon>Cichlidae</taxon>
        <taxon>African cichlids</taxon>
        <taxon>Pseudocrenilabrinae</taxon>
        <taxon>Haplochromini</taxon>
        <taxon>Astatotilapia</taxon>
    </lineage>
</organism>
<comment type="similarity">
    <text evidence="2">Belongs to the PTEN phosphatase protein family.</text>
</comment>
<evidence type="ECO:0000256" key="3">
    <source>
        <dbReference type="ARBA" id="ARBA00022553"/>
    </source>
</evidence>
<keyword evidence="4" id="KW-0378">Hydrolase</keyword>
<feature type="region of interest" description="Disordered" evidence="9">
    <location>
        <begin position="679"/>
        <end position="805"/>
    </location>
</feature>
<dbReference type="Gene3D" id="2.60.40.1110">
    <property type="match status" value="1"/>
</dbReference>
<dbReference type="Gene3D" id="3.30.505.10">
    <property type="entry name" value="SH2 domain"/>
    <property type="match status" value="1"/>
</dbReference>
<feature type="region of interest" description="Disordered" evidence="9">
    <location>
        <begin position="1321"/>
        <end position="1342"/>
    </location>
</feature>
<reference evidence="13" key="3">
    <citation type="submission" date="2025-08" db="UniProtKB">
        <authorList>
            <consortium name="Ensembl"/>
        </authorList>
    </citation>
    <scope>IDENTIFICATION</scope>
</reference>
<dbReference type="InterPro" id="IPR013625">
    <property type="entry name" value="PTB"/>
</dbReference>
<feature type="compositionally biased region" description="Polar residues" evidence="9">
    <location>
        <begin position="402"/>
        <end position="414"/>
    </location>
</feature>
<evidence type="ECO:0000313" key="13">
    <source>
        <dbReference type="Ensembl" id="ENSACLP00000004834.2"/>
    </source>
</evidence>
<evidence type="ECO:0000259" key="10">
    <source>
        <dbReference type="PROSITE" id="PS50001"/>
    </source>
</evidence>
<feature type="region of interest" description="Disordered" evidence="9">
    <location>
        <begin position="402"/>
        <end position="430"/>
    </location>
</feature>
<dbReference type="SMART" id="SM00252">
    <property type="entry name" value="SH2"/>
    <property type="match status" value="1"/>
</dbReference>
<reference evidence="13 14" key="1">
    <citation type="submission" date="2018-05" db="EMBL/GenBank/DDBJ databases">
        <authorList>
            <person name="Datahose"/>
        </authorList>
    </citation>
    <scope>NUCLEOTIDE SEQUENCE</scope>
</reference>
<dbReference type="CDD" id="cd09927">
    <property type="entry name" value="SH2_Tensin_like"/>
    <property type="match status" value="1"/>
</dbReference>
<dbReference type="GO" id="GO:0005925">
    <property type="term" value="C:focal adhesion"/>
    <property type="evidence" value="ECO:0007669"/>
    <property type="project" value="UniProtKB-SubCell"/>
</dbReference>
<dbReference type="SMART" id="SM00404">
    <property type="entry name" value="PTPc_motif"/>
    <property type="match status" value="1"/>
</dbReference>
<dbReference type="Pfam" id="PF10409">
    <property type="entry name" value="PTEN_C2"/>
    <property type="match status" value="1"/>
</dbReference>
<reference evidence="14" key="2">
    <citation type="submission" date="2023-03" db="EMBL/GenBank/DDBJ databases">
        <authorList>
            <consortium name="Wellcome Sanger Institute Data Sharing"/>
        </authorList>
    </citation>
    <scope>NUCLEOTIDE SEQUENCE [LARGE SCALE GENOMIC DNA]</scope>
</reference>
<protein>
    <recommendedName>
        <fullName evidence="15">Tensin 1b</fullName>
    </recommendedName>
</protein>
<dbReference type="GeneTree" id="ENSGT00940000155400"/>
<keyword evidence="7 8" id="KW-0727">SH2 domain</keyword>
<dbReference type="Pfam" id="PF08416">
    <property type="entry name" value="PTB"/>
    <property type="match status" value="1"/>
</dbReference>
<dbReference type="InterPro" id="IPR003595">
    <property type="entry name" value="Tyr_Pase_cat"/>
</dbReference>
<dbReference type="InterPro" id="IPR036860">
    <property type="entry name" value="SH2_dom_sf"/>
</dbReference>
<dbReference type="PANTHER" id="PTHR45734">
    <property type="entry name" value="TENSIN"/>
    <property type="match status" value="1"/>
</dbReference>
<dbReference type="FunFam" id="3.30.505.10:FF:000002">
    <property type="entry name" value="Tensin 1"/>
    <property type="match status" value="1"/>
</dbReference>
<evidence type="ECO:0000256" key="1">
    <source>
        <dbReference type="ARBA" id="ARBA00004246"/>
    </source>
</evidence>
<dbReference type="InterPro" id="IPR011993">
    <property type="entry name" value="PH-like_dom_sf"/>
</dbReference>
<dbReference type="Bgee" id="ENSACLG00000003009">
    <property type="expression patterns" value="Expressed in spleen and 8 other cell types or tissues"/>
</dbReference>
<keyword evidence="3" id="KW-0597">Phosphoprotein</keyword>